<evidence type="ECO:0000313" key="2">
    <source>
        <dbReference type="EMBL" id="ROV98322.1"/>
    </source>
</evidence>
<proteinExistence type="predicted"/>
<name>A0A423W4R4_9PEZI</name>
<protein>
    <submittedName>
        <fullName evidence="2">Uncharacterized protein</fullName>
    </submittedName>
</protein>
<organism evidence="2 3">
    <name type="scientific">Cytospora schulzeri</name>
    <dbReference type="NCBI Taxonomy" id="448051"/>
    <lineage>
        <taxon>Eukaryota</taxon>
        <taxon>Fungi</taxon>
        <taxon>Dikarya</taxon>
        <taxon>Ascomycota</taxon>
        <taxon>Pezizomycotina</taxon>
        <taxon>Sordariomycetes</taxon>
        <taxon>Sordariomycetidae</taxon>
        <taxon>Diaporthales</taxon>
        <taxon>Cytosporaceae</taxon>
        <taxon>Cytospora</taxon>
    </lineage>
</organism>
<dbReference type="OrthoDB" id="5220426at2759"/>
<sequence length="359" mass="40241">MGLTENPDTKPQIRMKRTGSSKPLKNTELPKSKNARTMVLLDGPQALKPWVEQTKRITVGLNCLDALKVRETIPRGVAPRSEAEWLRKLRTESAQHIVLSSITPAVFAYMRVLGYNSICGKNAAETYEYAKLAASRMHIPHNAGREGVQSPSEEEVDRMVWEWQFSKRESYPSEISYDQAMIWLKKMLERRAATDEGVREILETFEQRDKARRKSSMPLAESDAPEQPGPGKRKTRDDEAESPSTTPSPRQSEERQLKKPRSNLAHETGPLISRTKQSQAPGVQVRPGLTQPMPNPLPQQPDDQTTGPMSLTQLNTGTFPYTQSIGPMSISKIGGATREELLDTGLLTPRDLKSEPPEY</sequence>
<dbReference type="AlphaFoldDB" id="A0A423W4R4"/>
<dbReference type="Proteomes" id="UP000283895">
    <property type="component" value="Unassembled WGS sequence"/>
</dbReference>
<dbReference type="EMBL" id="LKEA01000026">
    <property type="protein sequence ID" value="ROV98322.1"/>
    <property type="molecule type" value="Genomic_DNA"/>
</dbReference>
<comment type="caution">
    <text evidence="2">The sequence shown here is derived from an EMBL/GenBank/DDBJ whole genome shotgun (WGS) entry which is preliminary data.</text>
</comment>
<evidence type="ECO:0000313" key="3">
    <source>
        <dbReference type="Proteomes" id="UP000283895"/>
    </source>
</evidence>
<reference evidence="2 3" key="1">
    <citation type="submission" date="2015-09" db="EMBL/GenBank/DDBJ databases">
        <title>Host preference determinants of Valsa canker pathogens revealed by comparative genomics.</title>
        <authorList>
            <person name="Yin Z."/>
            <person name="Huang L."/>
        </authorList>
    </citation>
    <scope>NUCLEOTIDE SEQUENCE [LARGE SCALE GENOMIC DNA]</scope>
    <source>
        <strain evidence="2 3">03-1</strain>
    </source>
</reference>
<evidence type="ECO:0000256" key="1">
    <source>
        <dbReference type="SAM" id="MobiDB-lite"/>
    </source>
</evidence>
<accession>A0A423W4R4</accession>
<gene>
    <name evidence="2" type="ORF">VMCG_07186</name>
</gene>
<feature type="compositionally biased region" description="Polar residues" evidence="1">
    <location>
        <begin position="301"/>
        <end position="312"/>
    </location>
</feature>
<keyword evidence="3" id="KW-1185">Reference proteome</keyword>
<feature type="region of interest" description="Disordered" evidence="1">
    <location>
        <begin position="1"/>
        <end position="32"/>
    </location>
</feature>
<feature type="region of interest" description="Disordered" evidence="1">
    <location>
        <begin position="208"/>
        <end position="312"/>
    </location>
</feature>